<name>A0A7S4FVS8_9EUGL</name>
<evidence type="ECO:0000313" key="2">
    <source>
        <dbReference type="EMBL" id="CAE0816805.1"/>
    </source>
</evidence>
<dbReference type="EMBL" id="HBJA01079948">
    <property type="protein sequence ID" value="CAE0816805.1"/>
    <property type="molecule type" value="Transcribed_RNA"/>
</dbReference>
<accession>A0A7S4FVS8</accession>
<feature type="region of interest" description="Disordered" evidence="1">
    <location>
        <begin position="102"/>
        <end position="121"/>
    </location>
</feature>
<feature type="compositionally biased region" description="Low complexity" evidence="1">
    <location>
        <begin position="104"/>
        <end position="121"/>
    </location>
</feature>
<protein>
    <submittedName>
        <fullName evidence="2">Uncharacterized protein</fullName>
    </submittedName>
</protein>
<sequence>MNQRVALHDHTQMAHVILRNEMGRAKTQRTLQELIRMTGLRADNWAANWAHGLRQVRQGTALVGTKMQQGPVKANLMMVVMDIVAHGHSRNSWLYNKNHRAHLQQTNKQQQQKQCNRPQNT</sequence>
<organism evidence="2">
    <name type="scientific">Eutreptiella gymnastica</name>
    <dbReference type="NCBI Taxonomy" id="73025"/>
    <lineage>
        <taxon>Eukaryota</taxon>
        <taxon>Discoba</taxon>
        <taxon>Euglenozoa</taxon>
        <taxon>Euglenida</taxon>
        <taxon>Spirocuta</taxon>
        <taxon>Euglenophyceae</taxon>
        <taxon>Eutreptiales</taxon>
        <taxon>Eutreptiaceae</taxon>
        <taxon>Eutreptiella</taxon>
    </lineage>
</organism>
<gene>
    <name evidence="2" type="ORF">EGYM00163_LOCUS27966</name>
</gene>
<evidence type="ECO:0000256" key="1">
    <source>
        <dbReference type="SAM" id="MobiDB-lite"/>
    </source>
</evidence>
<dbReference type="AlphaFoldDB" id="A0A7S4FVS8"/>
<proteinExistence type="predicted"/>
<reference evidence="2" key="1">
    <citation type="submission" date="2021-01" db="EMBL/GenBank/DDBJ databases">
        <authorList>
            <person name="Corre E."/>
            <person name="Pelletier E."/>
            <person name="Niang G."/>
            <person name="Scheremetjew M."/>
            <person name="Finn R."/>
            <person name="Kale V."/>
            <person name="Holt S."/>
            <person name="Cochrane G."/>
            <person name="Meng A."/>
            <person name="Brown T."/>
            <person name="Cohen L."/>
        </authorList>
    </citation>
    <scope>NUCLEOTIDE SEQUENCE</scope>
    <source>
        <strain evidence="2">CCMP1594</strain>
    </source>
</reference>